<dbReference type="PANTHER" id="PTHR33214:SF69">
    <property type="entry name" value="BIFUNCTIONAL INHIBITOR_LIPID-TRANSFER PROTEIN_SEED STORAGE 2S ALBUMIN SUPERFAMILY PROTEIN"/>
    <property type="match status" value="1"/>
</dbReference>
<evidence type="ECO:0000313" key="6">
    <source>
        <dbReference type="Proteomes" id="UP001632038"/>
    </source>
</evidence>
<protein>
    <recommendedName>
        <fullName evidence="4">Bifunctional inhibitor/plant lipid transfer protein/seed storage helical domain-containing protein</fullName>
    </recommendedName>
</protein>
<keyword evidence="2" id="KW-0446">Lipid-binding</keyword>
<evidence type="ECO:0000256" key="3">
    <source>
        <dbReference type="SAM" id="SignalP"/>
    </source>
</evidence>
<keyword evidence="1" id="KW-0813">Transport</keyword>
<feature type="chain" id="PRO_5044843274" description="Bifunctional inhibitor/plant lipid transfer protein/seed storage helical domain-containing protein" evidence="3">
    <location>
        <begin position="27"/>
        <end position="95"/>
    </location>
</feature>
<evidence type="ECO:0000256" key="2">
    <source>
        <dbReference type="ARBA" id="ARBA00023121"/>
    </source>
</evidence>
<dbReference type="Pfam" id="PF00234">
    <property type="entry name" value="Tryp_alpha_amyl"/>
    <property type="match status" value="1"/>
</dbReference>
<name>A0ABD3EJ52_9LAMI</name>
<dbReference type="InterPro" id="IPR036312">
    <property type="entry name" value="Bifun_inhib/LTP/seed_sf"/>
</dbReference>
<feature type="signal peptide" evidence="3">
    <location>
        <begin position="1"/>
        <end position="26"/>
    </location>
</feature>
<dbReference type="Proteomes" id="UP001632038">
    <property type="component" value="Unassembled WGS sequence"/>
</dbReference>
<proteinExistence type="predicted"/>
<sequence>MNTKITSIAICALLVLILTQVEVTKAAGKCNPMQLIVCATAITSRQKPSRACCAKLKQQKPCLCTYMKKPSLKKYIRSPRAQEVARICRISKPKC</sequence>
<dbReference type="SMART" id="SM00499">
    <property type="entry name" value="AAI"/>
    <property type="match status" value="1"/>
</dbReference>
<dbReference type="SUPFAM" id="SSF47699">
    <property type="entry name" value="Bifunctional inhibitor/lipid-transfer protein/seed storage 2S albumin"/>
    <property type="match status" value="1"/>
</dbReference>
<dbReference type="Gene3D" id="1.10.110.10">
    <property type="entry name" value="Plant lipid-transfer and hydrophobic proteins"/>
    <property type="match status" value="1"/>
</dbReference>
<gene>
    <name evidence="5" type="ORF">CASFOL_004118</name>
</gene>
<comment type="caution">
    <text evidence="5">The sequence shown here is derived from an EMBL/GenBank/DDBJ whole genome shotgun (WGS) entry which is preliminary data.</text>
</comment>
<organism evidence="5 6">
    <name type="scientific">Castilleja foliolosa</name>
    <dbReference type="NCBI Taxonomy" id="1961234"/>
    <lineage>
        <taxon>Eukaryota</taxon>
        <taxon>Viridiplantae</taxon>
        <taxon>Streptophyta</taxon>
        <taxon>Embryophyta</taxon>
        <taxon>Tracheophyta</taxon>
        <taxon>Spermatophyta</taxon>
        <taxon>Magnoliopsida</taxon>
        <taxon>eudicotyledons</taxon>
        <taxon>Gunneridae</taxon>
        <taxon>Pentapetalae</taxon>
        <taxon>asterids</taxon>
        <taxon>lamiids</taxon>
        <taxon>Lamiales</taxon>
        <taxon>Orobanchaceae</taxon>
        <taxon>Pedicularideae</taxon>
        <taxon>Castillejinae</taxon>
        <taxon>Castilleja</taxon>
    </lineage>
</organism>
<dbReference type="AlphaFoldDB" id="A0ABD3EJ52"/>
<dbReference type="EMBL" id="JAVIJP010000005">
    <property type="protein sequence ID" value="KAL3654437.1"/>
    <property type="molecule type" value="Genomic_DNA"/>
</dbReference>
<dbReference type="InterPro" id="IPR033872">
    <property type="entry name" value="nsLTP2"/>
</dbReference>
<evidence type="ECO:0000259" key="4">
    <source>
        <dbReference type="SMART" id="SM00499"/>
    </source>
</evidence>
<feature type="domain" description="Bifunctional inhibitor/plant lipid transfer protein/seed storage helical" evidence="4">
    <location>
        <begin position="30"/>
        <end position="95"/>
    </location>
</feature>
<dbReference type="GO" id="GO:0008289">
    <property type="term" value="F:lipid binding"/>
    <property type="evidence" value="ECO:0007669"/>
    <property type="project" value="UniProtKB-KW"/>
</dbReference>
<accession>A0ABD3EJ52</accession>
<evidence type="ECO:0000313" key="5">
    <source>
        <dbReference type="EMBL" id="KAL3654437.1"/>
    </source>
</evidence>
<reference evidence="6" key="1">
    <citation type="journal article" date="2024" name="IScience">
        <title>Strigolactones Initiate the Formation of Haustorium-like Structures in Castilleja.</title>
        <authorList>
            <person name="Buerger M."/>
            <person name="Peterson D."/>
            <person name="Chory J."/>
        </authorList>
    </citation>
    <scope>NUCLEOTIDE SEQUENCE [LARGE SCALE GENOMIC DNA]</scope>
</reference>
<dbReference type="PANTHER" id="PTHR33214">
    <property type="entry name" value="BIFUNCTIONAL INHIBITOR/LIPID-TRANSFER PROTEIN/SEED STORAGE 2S ALBUMIN SUPERFAMILY PROTEIN"/>
    <property type="match status" value="1"/>
</dbReference>
<dbReference type="InterPro" id="IPR016140">
    <property type="entry name" value="Bifunc_inhib/LTP/seed_store"/>
</dbReference>
<keyword evidence="6" id="KW-1185">Reference proteome</keyword>
<keyword evidence="3" id="KW-0732">Signal</keyword>
<evidence type="ECO:0000256" key="1">
    <source>
        <dbReference type="ARBA" id="ARBA00022448"/>
    </source>
</evidence>
<dbReference type="CDD" id="cd01959">
    <property type="entry name" value="nsLTP2"/>
    <property type="match status" value="1"/>
</dbReference>